<reference evidence="11" key="1">
    <citation type="submission" date="2017-01" db="EMBL/GenBank/DDBJ databases">
        <title>A deep insight into the sialotranscriptome of adult male and female Cluex tarsalis mosquitoes.</title>
        <authorList>
            <person name="Ribeiro J.M."/>
            <person name="Moreira F."/>
            <person name="Bernard K.A."/>
            <person name="Calvo E."/>
        </authorList>
    </citation>
    <scope>NUCLEOTIDE SEQUENCE</scope>
    <source>
        <strain evidence="11">Kern County</strain>
        <tissue evidence="11">Salivary glands</tissue>
    </source>
</reference>
<dbReference type="GO" id="GO:0006950">
    <property type="term" value="P:response to stress"/>
    <property type="evidence" value="ECO:0007669"/>
    <property type="project" value="UniProtKB-ARBA"/>
</dbReference>
<dbReference type="PROSITE" id="PS00108">
    <property type="entry name" value="PROTEIN_KINASE_ST"/>
    <property type="match status" value="1"/>
</dbReference>
<dbReference type="PANTHER" id="PTHR44899:SF3">
    <property type="entry name" value="SERINE_THREONINE-PROTEIN KINASE NEK1"/>
    <property type="match status" value="1"/>
</dbReference>
<keyword evidence="5" id="KW-0547">Nucleotide-binding</keyword>
<evidence type="ECO:0000256" key="6">
    <source>
        <dbReference type="ARBA" id="ARBA00022777"/>
    </source>
</evidence>
<evidence type="ECO:0000313" key="11">
    <source>
        <dbReference type="EMBL" id="JAV19251.1"/>
    </source>
</evidence>
<dbReference type="InterPro" id="IPR008271">
    <property type="entry name" value="Ser/Thr_kinase_AS"/>
</dbReference>
<evidence type="ECO:0000256" key="7">
    <source>
        <dbReference type="ARBA" id="ARBA00022840"/>
    </source>
</evidence>
<sequence length="289" mass="33231">MSSFKSLNIDLSTLEFESCLGSGCYGGSVCLYRNRKDKRNRRIVVKSIPYNSPDYAYATVMKEHTILSQVNHPRIIRYFGFFQTGDAWNMITEFAERGNLAEFLSRRKHQAAFLAQRVVMAKYRDMAEALQYLHQRKVIHRDLKPENVLIDADNRLKLADFGIAKICTNVSLDEEMNMTIVGTPLFMAPEVASGKRYDYKSDVWPLGVIFYELCTLKHPFAERALDGDGDGSEGKTKFSPPQIDCGRHGYGRDMQTLSEMMIQVEPTKRWTLEKILKDERVIGLMEREM</sequence>
<dbReference type="SUPFAM" id="SSF56112">
    <property type="entry name" value="Protein kinase-like (PK-like)"/>
    <property type="match status" value="1"/>
</dbReference>
<comment type="similarity">
    <text evidence="1">Belongs to the protein kinase superfamily. NEK Ser/Thr protein kinase family. NIMA subfamily.</text>
</comment>
<evidence type="ECO:0000256" key="3">
    <source>
        <dbReference type="ARBA" id="ARBA00022527"/>
    </source>
</evidence>
<evidence type="ECO:0000256" key="5">
    <source>
        <dbReference type="ARBA" id="ARBA00022741"/>
    </source>
</evidence>
<dbReference type="InterPro" id="IPR011009">
    <property type="entry name" value="Kinase-like_dom_sf"/>
</dbReference>
<organism evidence="11">
    <name type="scientific">Culex tarsalis</name>
    <name type="common">Encephalitis mosquito</name>
    <dbReference type="NCBI Taxonomy" id="7177"/>
    <lineage>
        <taxon>Eukaryota</taxon>
        <taxon>Metazoa</taxon>
        <taxon>Ecdysozoa</taxon>
        <taxon>Arthropoda</taxon>
        <taxon>Hexapoda</taxon>
        <taxon>Insecta</taxon>
        <taxon>Pterygota</taxon>
        <taxon>Neoptera</taxon>
        <taxon>Endopterygota</taxon>
        <taxon>Diptera</taxon>
        <taxon>Nematocera</taxon>
        <taxon>Culicoidea</taxon>
        <taxon>Culicidae</taxon>
        <taxon>Culicinae</taxon>
        <taxon>Culicini</taxon>
        <taxon>Culex</taxon>
        <taxon>Culex</taxon>
    </lineage>
</organism>
<dbReference type="InterPro" id="IPR051131">
    <property type="entry name" value="NEK_Ser/Thr_kinase_NIMA"/>
</dbReference>
<dbReference type="GO" id="GO:0005524">
    <property type="term" value="F:ATP binding"/>
    <property type="evidence" value="ECO:0007669"/>
    <property type="project" value="UniProtKB-KW"/>
</dbReference>
<evidence type="ECO:0000256" key="1">
    <source>
        <dbReference type="ARBA" id="ARBA00010886"/>
    </source>
</evidence>
<dbReference type="SMART" id="SM00220">
    <property type="entry name" value="S_TKc"/>
    <property type="match status" value="1"/>
</dbReference>
<evidence type="ECO:0000256" key="8">
    <source>
        <dbReference type="ARBA" id="ARBA00047899"/>
    </source>
</evidence>
<dbReference type="PRINTS" id="PR00109">
    <property type="entry name" value="TYRKINASE"/>
</dbReference>
<comment type="catalytic activity">
    <reaction evidence="8">
        <text>L-threonyl-[protein] + ATP = O-phospho-L-threonyl-[protein] + ADP + H(+)</text>
        <dbReference type="Rhea" id="RHEA:46608"/>
        <dbReference type="Rhea" id="RHEA-COMP:11060"/>
        <dbReference type="Rhea" id="RHEA-COMP:11605"/>
        <dbReference type="ChEBI" id="CHEBI:15378"/>
        <dbReference type="ChEBI" id="CHEBI:30013"/>
        <dbReference type="ChEBI" id="CHEBI:30616"/>
        <dbReference type="ChEBI" id="CHEBI:61977"/>
        <dbReference type="ChEBI" id="CHEBI:456216"/>
        <dbReference type="EC" id="2.7.11.1"/>
    </reaction>
</comment>
<dbReference type="EMBL" id="GFDL01015794">
    <property type="protein sequence ID" value="JAV19251.1"/>
    <property type="molecule type" value="Transcribed_RNA"/>
</dbReference>
<dbReference type="InterPro" id="IPR000719">
    <property type="entry name" value="Prot_kinase_dom"/>
</dbReference>
<evidence type="ECO:0000256" key="9">
    <source>
        <dbReference type="ARBA" id="ARBA00048679"/>
    </source>
</evidence>
<keyword evidence="6 11" id="KW-0418">Kinase</keyword>
<dbReference type="Gene3D" id="1.10.510.10">
    <property type="entry name" value="Transferase(Phosphotransferase) domain 1"/>
    <property type="match status" value="1"/>
</dbReference>
<evidence type="ECO:0000256" key="4">
    <source>
        <dbReference type="ARBA" id="ARBA00022679"/>
    </source>
</evidence>
<accession>A0A1Q3EVB1</accession>
<dbReference type="EC" id="2.7.11.1" evidence="2"/>
<dbReference type="PIRSF" id="PIRSF000654">
    <property type="entry name" value="Integrin-linked_kinase"/>
    <property type="match status" value="1"/>
</dbReference>
<evidence type="ECO:0000259" key="10">
    <source>
        <dbReference type="PROSITE" id="PS50011"/>
    </source>
</evidence>
<dbReference type="InterPro" id="IPR001245">
    <property type="entry name" value="Ser-Thr/Tyr_kinase_cat_dom"/>
</dbReference>
<keyword evidence="3 11" id="KW-0723">Serine/threonine-protein kinase</keyword>
<evidence type="ECO:0000256" key="2">
    <source>
        <dbReference type="ARBA" id="ARBA00012513"/>
    </source>
</evidence>
<keyword evidence="7" id="KW-0067">ATP-binding</keyword>
<dbReference type="PANTHER" id="PTHR44899">
    <property type="entry name" value="CAMK FAMILY PROTEIN KINASE"/>
    <property type="match status" value="1"/>
</dbReference>
<keyword evidence="4" id="KW-0808">Transferase</keyword>
<dbReference type="PROSITE" id="PS50011">
    <property type="entry name" value="PROTEIN_KINASE_DOM"/>
    <property type="match status" value="1"/>
</dbReference>
<dbReference type="Pfam" id="PF00069">
    <property type="entry name" value="Pkinase"/>
    <property type="match status" value="1"/>
</dbReference>
<name>A0A1Q3EVB1_CULTA</name>
<feature type="domain" description="Protein kinase" evidence="10">
    <location>
        <begin position="14"/>
        <end position="281"/>
    </location>
</feature>
<dbReference type="AlphaFoldDB" id="A0A1Q3EVB1"/>
<protein>
    <recommendedName>
        <fullName evidence="2">non-specific serine/threonine protein kinase</fullName>
        <ecNumber evidence="2">2.7.11.1</ecNumber>
    </recommendedName>
</protein>
<comment type="catalytic activity">
    <reaction evidence="9">
        <text>L-seryl-[protein] + ATP = O-phospho-L-seryl-[protein] + ADP + H(+)</text>
        <dbReference type="Rhea" id="RHEA:17989"/>
        <dbReference type="Rhea" id="RHEA-COMP:9863"/>
        <dbReference type="Rhea" id="RHEA-COMP:11604"/>
        <dbReference type="ChEBI" id="CHEBI:15378"/>
        <dbReference type="ChEBI" id="CHEBI:29999"/>
        <dbReference type="ChEBI" id="CHEBI:30616"/>
        <dbReference type="ChEBI" id="CHEBI:83421"/>
        <dbReference type="ChEBI" id="CHEBI:456216"/>
        <dbReference type="EC" id="2.7.11.1"/>
    </reaction>
</comment>
<proteinExistence type="inferred from homology"/>
<dbReference type="GO" id="GO:0004674">
    <property type="term" value="F:protein serine/threonine kinase activity"/>
    <property type="evidence" value="ECO:0007669"/>
    <property type="project" value="UniProtKB-KW"/>
</dbReference>